<evidence type="ECO:0000313" key="1">
    <source>
        <dbReference type="EMBL" id="QUT06038.1"/>
    </source>
</evidence>
<keyword evidence="2" id="KW-1185">Reference proteome</keyword>
<name>A0A975K749_9SPHN</name>
<dbReference type="OrthoDB" id="8479273at2"/>
<dbReference type="AlphaFoldDB" id="A0A975K749"/>
<dbReference type="EMBL" id="CP073910">
    <property type="protein sequence ID" value="QUT06038.1"/>
    <property type="molecule type" value="Genomic_DNA"/>
</dbReference>
<evidence type="ECO:0000313" key="2">
    <source>
        <dbReference type="Proteomes" id="UP000681425"/>
    </source>
</evidence>
<evidence type="ECO:0008006" key="3">
    <source>
        <dbReference type="Google" id="ProtNLM"/>
    </source>
</evidence>
<sequence length="243" mass="25497">MGRTATYMALGGAAFAALGLALSPAIGSVSSLLSMRADNPVSLVSLGSISSFTPTTKDPRLAAAYAKAALSGNHLSFRFTPTSGSMSGRRSITVLVRAGEKGGVNVARTLPAVGITPVAFNLDVSRGWRKFALPDSMGRKQLDPVAVETLSSGAKGFALEQQKKTRFSTNVLVDTKRDMSATPATLAGDKTYSVDLGSSYSLTRNLNVTAGIRYRGGPAARLAPLTDDRQDNQAVYLGTIFKF</sequence>
<dbReference type="KEGG" id="spph:KFK14_00585"/>
<accession>A0A975K749</accession>
<reference evidence="1" key="1">
    <citation type="submission" date="2021-04" db="EMBL/GenBank/DDBJ databases">
        <title>Isolation of p-tert-butylphenol degrading bacteria Sphingobium phenoxybenzoativorans Tas13 from active sludge.</title>
        <authorList>
            <person name="Li Y."/>
        </authorList>
    </citation>
    <scope>NUCLEOTIDE SEQUENCE</scope>
    <source>
        <strain evidence="1">Tas13</strain>
    </source>
</reference>
<gene>
    <name evidence="1" type="ORF">KFK14_00585</name>
</gene>
<organism evidence="1 2">
    <name type="scientific">Sphingobium phenoxybenzoativorans</name>
    <dbReference type="NCBI Taxonomy" id="1592790"/>
    <lineage>
        <taxon>Bacteria</taxon>
        <taxon>Pseudomonadati</taxon>
        <taxon>Pseudomonadota</taxon>
        <taxon>Alphaproteobacteria</taxon>
        <taxon>Sphingomonadales</taxon>
        <taxon>Sphingomonadaceae</taxon>
        <taxon>Sphingobium</taxon>
    </lineage>
</organism>
<proteinExistence type="predicted"/>
<protein>
    <recommendedName>
        <fullName evidence="3">Porin domain-containing protein</fullName>
    </recommendedName>
</protein>
<dbReference type="Proteomes" id="UP000681425">
    <property type="component" value="Chromosome"/>
</dbReference>